<dbReference type="EMBL" id="KN839909">
    <property type="protein sequence ID" value="KIJ58814.1"/>
    <property type="molecule type" value="Genomic_DNA"/>
</dbReference>
<sequence length="112" mass="12282">MSGASEAYGLLAFPLDVPMDAYIQPLPDLATFINNTNDVLSFYKEELNGESVNRISLLAACRPCSKGEVLLQLADVAVETHDNVLHILELHARATAPRYKLDDPDLQLESAL</sequence>
<dbReference type="Gene3D" id="1.10.600.10">
    <property type="entry name" value="Farnesyl Diphosphate Synthase"/>
    <property type="match status" value="1"/>
</dbReference>
<evidence type="ECO:0008006" key="3">
    <source>
        <dbReference type="Google" id="ProtNLM"/>
    </source>
</evidence>
<keyword evidence="2" id="KW-1185">Reference proteome</keyword>
<dbReference type="SUPFAM" id="SSF48576">
    <property type="entry name" value="Terpenoid synthases"/>
    <property type="match status" value="1"/>
</dbReference>
<reference evidence="1 2" key="1">
    <citation type="submission" date="2014-04" db="EMBL/GenBank/DDBJ databases">
        <title>Evolutionary Origins and Diversification of the Mycorrhizal Mutualists.</title>
        <authorList>
            <consortium name="DOE Joint Genome Institute"/>
            <consortium name="Mycorrhizal Genomics Consortium"/>
            <person name="Kohler A."/>
            <person name="Kuo A."/>
            <person name="Nagy L.G."/>
            <person name="Floudas D."/>
            <person name="Copeland A."/>
            <person name="Barry K.W."/>
            <person name="Cichocki N."/>
            <person name="Veneault-Fourrey C."/>
            <person name="LaButti K."/>
            <person name="Lindquist E.A."/>
            <person name="Lipzen A."/>
            <person name="Lundell T."/>
            <person name="Morin E."/>
            <person name="Murat C."/>
            <person name="Riley R."/>
            <person name="Ohm R."/>
            <person name="Sun H."/>
            <person name="Tunlid A."/>
            <person name="Henrissat B."/>
            <person name="Grigoriev I.V."/>
            <person name="Hibbett D.S."/>
            <person name="Martin F."/>
        </authorList>
    </citation>
    <scope>NUCLEOTIDE SEQUENCE [LARGE SCALE GENOMIC DNA]</scope>
    <source>
        <strain evidence="1 2">MD-312</strain>
    </source>
</reference>
<dbReference type="Proteomes" id="UP000053820">
    <property type="component" value="Unassembled WGS sequence"/>
</dbReference>
<name>A0A0C9V0P3_9AGAM</name>
<dbReference type="AlphaFoldDB" id="A0A0C9V0P3"/>
<dbReference type="OrthoDB" id="2671535at2759"/>
<proteinExistence type="predicted"/>
<evidence type="ECO:0000313" key="2">
    <source>
        <dbReference type="Proteomes" id="UP000053820"/>
    </source>
</evidence>
<dbReference type="InterPro" id="IPR008949">
    <property type="entry name" value="Isoprenoid_synthase_dom_sf"/>
</dbReference>
<organism evidence="1 2">
    <name type="scientific">Hydnomerulius pinastri MD-312</name>
    <dbReference type="NCBI Taxonomy" id="994086"/>
    <lineage>
        <taxon>Eukaryota</taxon>
        <taxon>Fungi</taxon>
        <taxon>Dikarya</taxon>
        <taxon>Basidiomycota</taxon>
        <taxon>Agaricomycotina</taxon>
        <taxon>Agaricomycetes</taxon>
        <taxon>Agaricomycetidae</taxon>
        <taxon>Boletales</taxon>
        <taxon>Boletales incertae sedis</taxon>
        <taxon>Leucogyrophana</taxon>
    </lineage>
</organism>
<accession>A0A0C9V0P3</accession>
<gene>
    <name evidence="1" type="ORF">HYDPIDRAFT_33777</name>
</gene>
<protein>
    <recommendedName>
        <fullName evidence="3">Terpene synthase</fullName>
    </recommendedName>
</protein>
<dbReference type="HOGENOM" id="CLU_2146207_0_0_1"/>
<evidence type="ECO:0000313" key="1">
    <source>
        <dbReference type="EMBL" id="KIJ58814.1"/>
    </source>
</evidence>